<evidence type="ECO:0000256" key="2">
    <source>
        <dbReference type="ARBA" id="ARBA00022801"/>
    </source>
</evidence>
<keyword evidence="2 5" id="KW-0378">Hydrolase</keyword>
<evidence type="ECO:0000313" key="6">
    <source>
        <dbReference type="Proteomes" id="UP001610334"/>
    </source>
</evidence>
<protein>
    <submittedName>
        <fullName evidence="5">Alpha/Beta hydrolase protein</fullName>
    </submittedName>
</protein>
<dbReference type="EMBL" id="JBFXLT010000116">
    <property type="protein sequence ID" value="KAL2808276.1"/>
    <property type="molecule type" value="Genomic_DNA"/>
</dbReference>
<reference evidence="5 6" key="1">
    <citation type="submission" date="2024-07" db="EMBL/GenBank/DDBJ databases">
        <title>Section-level genome sequencing and comparative genomics of Aspergillus sections Usti and Cavernicolus.</title>
        <authorList>
            <consortium name="Lawrence Berkeley National Laboratory"/>
            <person name="Nybo J.L."/>
            <person name="Vesth T.C."/>
            <person name="Theobald S."/>
            <person name="Frisvad J.C."/>
            <person name="Larsen T.O."/>
            <person name="Kjaerboelling I."/>
            <person name="Rothschild-Mancinelli K."/>
            <person name="Lyhne E.K."/>
            <person name="Kogle M.E."/>
            <person name="Barry K."/>
            <person name="Clum A."/>
            <person name="Na H."/>
            <person name="Ledsgaard L."/>
            <person name="Lin J."/>
            <person name="Lipzen A."/>
            <person name="Kuo A."/>
            <person name="Riley R."/>
            <person name="Mondo S."/>
            <person name="Labutti K."/>
            <person name="Haridas S."/>
            <person name="Pangalinan J."/>
            <person name="Salamov A.A."/>
            <person name="Simmons B.A."/>
            <person name="Magnuson J.K."/>
            <person name="Chen J."/>
            <person name="Drula E."/>
            <person name="Henrissat B."/>
            <person name="Wiebenga A."/>
            <person name="Lubbers R.J."/>
            <person name="Gomes A.C."/>
            <person name="Makela M.R."/>
            <person name="Stajich J."/>
            <person name="Grigoriev I.V."/>
            <person name="Mortensen U.H."/>
            <person name="De Vries R.P."/>
            <person name="Baker S.E."/>
            <person name="Andersen M.R."/>
        </authorList>
    </citation>
    <scope>NUCLEOTIDE SEQUENCE [LARGE SCALE GENOMIC DNA]</scope>
    <source>
        <strain evidence="5 6">CBS 588.65</strain>
    </source>
</reference>
<accession>A0ABR4GYM3</accession>
<keyword evidence="6" id="KW-1185">Reference proteome</keyword>
<proteinExistence type="inferred from homology"/>
<dbReference type="InterPro" id="IPR029058">
    <property type="entry name" value="AB_hydrolase_fold"/>
</dbReference>
<evidence type="ECO:0000259" key="4">
    <source>
        <dbReference type="Pfam" id="PF00135"/>
    </source>
</evidence>
<dbReference type="Proteomes" id="UP001610334">
    <property type="component" value="Unassembled WGS sequence"/>
</dbReference>
<gene>
    <name evidence="5" type="ORF">BJX63DRAFT_439514</name>
</gene>
<feature type="region of interest" description="Disordered" evidence="3">
    <location>
        <begin position="52"/>
        <end position="78"/>
    </location>
</feature>
<evidence type="ECO:0000256" key="1">
    <source>
        <dbReference type="ARBA" id="ARBA00005964"/>
    </source>
</evidence>
<dbReference type="GO" id="GO:0016787">
    <property type="term" value="F:hydrolase activity"/>
    <property type="evidence" value="ECO:0007669"/>
    <property type="project" value="UniProtKB-KW"/>
</dbReference>
<feature type="domain" description="Carboxylesterase type B" evidence="4">
    <location>
        <begin position="17"/>
        <end position="510"/>
    </location>
</feature>
<dbReference type="PANTHER" id="PTHR43142">
    <property type="entry name" value="CARBOXYLIC ESTER HYDROLASE"/>
    <property type="match status" value="1"/>
</dbReference>
<dbReference type="PANTHER" id="PTHR43142:SF1">
    <property type="entry name" value="CARBOXYLIC ESTER HYDROLASE"/>
    <property type="match status" value="1"/>
</dbReference>
<dbReference type="Gene3D" id="3.40.50.1820">
    <property type="entry name" value="alpha/beta hydrolase"/>
    <property type="match status" value="1"/>
</dbReference>
<dbReference type="SUPFAM" id="SSF53474">
    <property type="entry name" value="alpha/beta-Hydrolases"/>
    <property type="match status" value="1"/>
</dbReference>
<dbReference type="Pfam" id="PF00135">
    <property type="entry name" value="COesterase"/>
    <property type="match status" value="1"/>
</dbReference>
<comment type="similarity">
    <text evidence="1">Belongs to the type-B carboxylesterase/lipase family.</text>
</comment>
<dbReference type="InterPro" id="IPR002018">
    <property type="entry name" value="CarbesteraseB"/>
</dbReference>
<organism evidence="5 6">
    <name type="scientific">Aspergillus granulosus</name>
    <dbReference type="NCBI Taxonomy" id="176169"/>
    <lineage>
        <taxon>Eukaryota</taxon>
        <taxon>Fungi</taxon>
        <taxon>Dikarya</taxon>
        <taxon>Ascomycota</taxon>
        <taxon>Pezizomycotina</taxon>
        <taxon>Eurotiomycetes</taxon>
        <taxon>Eurotiomycetidae</taxon>
        <taxon>Eurotiales</taxon>
        <taxon>Aspergillaceae</taxon>
        <taxon>Aspergillus</taxon>
        <taxon>Aspergillus subgen. Nidulantes</taxon>
    </lineage>
</organism>
<evidence type="ECO:0000256" key="3">
    <source>
        <dbReference type="SAM" id="MobiDB-lite"/>
    </source>
</evidence>
<name>A0ABR4GYM3_9EURO</name>
<comment type="caution">
    <text evidence="5">The sequence shown here is derived from an EMBL/GenBank/DDBJ whole genome shotgun (WGS) entry which is preliminary data.</text>
</comment>
<evidence type="ECO:0000313" key="5">
    <source>
        <dbReference type="EMBL" id="KAL2808276.1"/>
    </source>
</evidence>
<sequence>MAFQSPVSKCMAQIPSLGQLEGLQFANGVQQYCGIPYADLAKRWTRSTLKTSWEGDKHDGTRLGSDCPSPFSEGDDSQELVPVPPAPHFAKPLVDELTGLVMNIVLPCTPNVQKLPVMVYVHGGSLLYGGANLPIFDAVNLVSQSVVMGMPMICVNFNYRVGLGGFLAGEAIRSELQQDGFEGCGNFGFTDQQVAFEWVQKYIHALGGDPGRVTAVGESAGGISISNQLAAAQPPRFHRAICMSGLSVSIPPWTIQQHEGLFQAVCRYFRIDGSRSDVLDCLRRVPQQELADATPAIQGVLTGTGNPCLDGWFYDRNPCVIQEAPSWLEGLMLGDTYHEGIIFHVNLLQDDFNSIRDTLQAHICDDGETDKILREYNIHQDLLHNVLLERVEHMCGDVIFKIPNYTTAQANTRLRDRNALYLYHFDQRSRIENSLQGTAYHAHELLYLFKNLANLMNEQENGMAHDFAAAWIRFTCGGLPWQASEGQWKIWGPDCDQVIRSEDKDEDVREYKRMQRLLAMGGGETWGRWFSGVDALVNKRMNLGKAA</sequence>